<proteinExistence type="predicted"/>
<accession>A0A843TGN4</accession>
<keyword evidence="2" id="KW-1185">Reference proteome</keyword>
<evidence type="ECO:0000313" key="2">
    <source>
        <dbReference type="Proteomes" id="UP000652761"/>
    </source>
</evidence>
<evidence type="ECO:0000313" key="1">
    <source>
        <dbReference type="EMBL" id="MQL69307.1"/>
    </source>
</evidence>
<name>A0A843TGN4_COLES</name>
<sequence length="95" mass="10868">MEEEILKLWKDTNQSRTPSFLVTIGLLNTKGRVEEFLVARELWINHKKLIFFPVASVATYTDSHLEVDQRRRPCERDGQIGRILGLVATANPAAF</sequence>
<dbReference type="AlphaFoldDB" id="A0A843TGN4"/>
<dbReference type="Proteomes" id="UP000652761">
    <property type="component" value="Unassembled WGS sequence"/>
</dbReference>
<protein>
    <submittedName>
        <fullName evidence="1">Uncharacterized protein</fullName>
    </submittedName>
</protein>
<dbReference type="EMBL" id="NMUH01000034">
    <property type="protein sequence ID" value="MQL69307.1"/>
    <property type="molecule type" value="Genomic_DNA"/>
</dbReference>
<comment type="caution">
    <text evidence="1">The sequence shown here is derived from an EMBL/GenBank/DDBJ whole genome shotgun (WGS) entry which is preliminary data.</text>
</comment>
<organism evidence="1 2">
    <name type="scientific">Colocasia esculenta</name>
    <name type="common">Wild taro</name>
    <name type="synonym">Arum esculentum</name>
    <dbReference type="NCBI Taxonomy" id="4460"/>
    <lineage>
        <taxon>Eukaryota</taxon>
        <taxon>Viridiplantae</taxon>
        <taxon>Streptophyta</taxon>
        <taxon>Embryophyta</taxon>
        <taxon>Tracheophyta</taxon>
        <taxon>Spermatophyta</taxon>
        <taxon>Magnoliopsida</taxon>
        <taxon>Liliopsida</taxon>
        <taxon>Araceae</taxon>
        <taxon>Aroideae</taxon>
        <taxon>Colocasieae</taxon>
        <taxon>Colocasia</taxon>
    </lineage>
</organism>
<gene>
    <name evidence="1" type="ORF">Taro_001589</name>
</gene>
<reference evidence="1" key="1">
    <citation type="submission" date="2017-07" db="EMBL/GenBank/DDBJ databases">
        <title>Taro Niue Genome Assembly and Annotation.</title>
        <authorList>
            <person name="Atibalentja N."/>
            <person name="Keating K."/>
            <person name="Fields C.J."/>
        </authorList>
    </citation>
    <scope>NUCLEOTIDE SEQUENCE</scope>
    <source>
        <strain evidence="1">Niue_2</strain>
        <tissue evidence="1">Leaf</tissue>
    </source>
</reference>